<gene>
    <name evidence="2" type="ORF">MNBD_GAMMA08-915</name>
</gene>
<dbReference type="InterPro" id="IPR011010">
    <property type="entry name" value="DNA_brk_join_enz"/>
</dbReference>
<name>A0A3B0YD29_9ZZZZ</name>
<dbReference type="GO" id="GO:0015074">
    <property type="term" value="P:DNA integration"/>
    <property type="evidence" value="ECO:0007669"/>
    <property type="project" value="InterPro"/>
</dbReference>
<organism evidence="2">
    <name type="scientific">hydrothermal vent metagenome</name>
    <dbReference type="NCBI Taxonomy" id="652676"/>
    <lineage>
        <taxon>unclassified sequences</taxon>
        <taxon>metagenomes</taxon>
        <taxon>ecological metagenomes</taxon>
    </lineage>
</organism>
<dbReference type="Gene3D" id="1.10.443.10">
    <property type="entry name" value="Intergrase catalytic core"/>
    <property type="match status" value="1"/>
</dbReference>
<keyword evidence="1" id="KW-0233">DNA recombination</keyword>
<evidence type="ECO:0000256" key="1">
    <source>
        <dbReference type="ARBA" id="ARBA00023172"/>
    </source>
</evidence>
<dbReference type="EMBL" id="UOFH01000351">
    <property type="protein sequence ID" value="VAW66634.1"/>
    <property type="molecule type" value="Genomic_DNA"/>
</dbReference>
<dbReference type="GO" id="GO:0003677">
    <property type="term" value="F:DNA binding"/>
    <property type="evidence" value="ECO:0007669"/>
    <property type="project" value="InterPro"/>
</dbReference>
<dbReference type="GO" id="GO:0006310">
    <property type="term" value="P:DNA recombination"/>
    <property type="evidence" value="ECO:0007669"/>
    <property type="project" value="UniProtKB-KW"/>
</dbReference>
<dbReference type="AlphaFoldDB" id="A0A3B0YD29"/>
<accession>A0A3B0YD29</accession>
<sequence length="108" mass="12360">MVECISIRKIFKEAFLSADLQYFNPHSFRNTLVSYGQTLCSTPEDYKALSQNLGHEGVLTTFYSYGEVQPQRQAEIIKQLKSSPESEESNVERMAEALFQKMKTLKEG</sequence>
<dbReference type="InterPro" id="IPR013762">
    <property type="entry name" value="Integrase-like_cat_sf"/>
</dbReference>
<dbReference type="SUPFAM" id="SSF56349">
    <property type="entry name" value="DNA breaking-rejoining enzymes"/>
    <property type="match status" value="1"/>
</dbReference>
<protein>
    <submittedName>
        <fullName evidence="2">COG4973: Site-specific recombinase XerC</fullName>
    </submittedName>
</protein>
<reference evidence="2" key="1">
    <citation type="submission" date="2018-06" db="EMBL/GenBank/DDBJ databases">
        <authorList>
            <person name="Zhirakovskaya E."/>
        </authorList>
    </citation>
    <scope>NUCLEOTIDE SEQUENCE</scope>
</reference>
<evidence type="ECO:0000313" key="2">
    <source>
        <dbReference type="EMBL" id="VAW66634.1"/>
    </source>
</evidence>
<proteinExistence type="predicted"/>